<dbReference type="OrthoDB" id="7451790at2759"/>
<feature type="compositionally biased region" description="Polar residues" evidence="3">
    <location>
        <begin position="472"/>
        <end position="481"/>
    </location>
</feature>
<dbReference type="PROSITE" id="PS51450">
    <property type="entry name" value="LRR"/>
    <property type="match status" value="2"/>
</dbReference>
<feature type="compositionally biased region" description="Polar residues" evidence="3">
    <location>
        <begin position="1151"/>
        <end position="1166"/>
    </location>
</feature>
<feature type="compositionally biased region" description="Polar residues" evidence="3">
    <location>
        <begin position="353"/>
        <end position="379"/>
    </location>
</feature>
<dbReference type="InterPro" id="IPR032675">
    <property type="entry name" value="LRR_dom_sf"/>
</dbReference>
<feature type="compositionally biased region" description="Polar residues" evidence="3">
    <location>
        <begin position="1071"/>
        <end position="1090"/>
    </location>
</feature>
<dbReference type="GO" id="GO:1902412">
    <property type="term" value="P:regulation of mitotic cytokinesis"/>
    <property type="evidence" value="ECO:0007669"/>
    <property type="project" value="TreeGrafter"/>
</dbReference>
<name>A0A9W8Y6G9_9PLEO</name>
<keyword evidence="5" id="KW-1185">Reference proteome</keyword>
<dbReference type="InterPro" id="IPR001611">
    <property type="entry name" value="Leu-rich_rpt"/>
</dbReference>
<dbReference type="InterPro" id="IPR052574">
    <property type="entry name" value="CDIRP"/>
</dbReference>
<feature type="region of interest" description="Disordered" evidence="3">
    <location>
        <begin position="1"/>
        <end position="81"/>
    </location>
</feature>
<feature type="region of interest" description="Disordered" evidence="3">
    <location>
        <begin position="965"/>
        <end position="1090"/>
    </location>
</feature>
<dbReference type="Proteomes" id="UP001140560">
    <property type="component" value="Unassembled WGS sequence"/>
</dbReference>
<reference evidence="4" key="1">
    <citation type="submission" date="2022-10" db="EMBL/GenBank/DDBJ databases">
        <title>Tapping the CABI collections for fungal endophytes: first genome assemblies for Collariella, Neodidymelliopsis, Ascochyta clinopodiicola, Didymella pomorum, Didymosphaeria variabile, Neocosmospora piperis and Neocucurbitaria cava.</title>
        <authorList>
            <person name="Hill R."/>
        </authorList>
    </citation>
    <scope>NUCLEOTIDE SEQUENCE</scope>
    <source>
        <strain evidence="4">IMI 356814</strain>
    </source>
</reference>
<evidence type="ECO:0000313" key="4">
    <source>
        <dbReference type="EMBL" id="KAJ4367610.1"/>
    </source>
</evidence>
<feature type="region of interest" description="Disordered" evidence="3">
    <location>
        <begin position="782"/>
        <end position="836"/>
    </location>
</feature>
<feature type="compositionally biased region" description="Polar residues" evidence="3">
    <location>
        <begin position="577"/>
        <end position="590"/>
    </location>
</feature>
<gene>
    <name evidence="4" type="primary">NUD1_1</name>
    <name evidence="4" type="ORF">N0V83_007195</name>
</gene>
<feature type="region of interest" description="Disordered" evidence="3">
    <location>
        <begin position="338"/>
        <end position="411"/>
    </location>
</feature>
<feature type="region of interest" description="Disordered" evidence="3">
    <location>
        <begin position="497"/>
        <end position="691"/>
    </location>
</feature>
<feature type="region of interest" description="Disordered" evidence="3">
    <location>
        <begin position="163"/>
        <end position="227"/>
    </location>
</feature>
<accession>A0A9W8Y6G9</accession>
<dbReference type="SMART" id="SM00365">
    <property type="entry name" value="LRR_SD22"/>
    <property type="match status" value="2"/>
</dbReference>
<dbReference type="Gene3D" id="3.80.10.10">
    <property type="entry name" value="Ribonuclease Inhibitor"/>
    <property type="match status" value="1"/>
</dbReference>
<evidence type="ECO:0000256" key="2">
    <source>
        <dbReference type="ARBA" id="ARBA00022737"/>
    </source>
</evidence>
<protein>
    <submittedName>
        <fullName evidence="4">Protein nud1</fullName>
    </submittedName>
</protein>
<evidence type="ECO:0000256" key="3">
    <source>
        <dbReference type="SAM" id="MobiDB-lite"/>
    </source>
</evidence>
<dbReference type="GO" id="GO:0061499">
    <property type="term" value="C:outer plaque of mitotic spindle pole body"/>
    <property type="evidence" value="ECO:0007669"/>
    <property type="project" value="TreeGrafter"/>
</dbReference>
<dbReference type="GO" id="GO:0031028">
    <property type="term" value="P:septation initiation signaling"/>
    <property type="evidence" value="ECO:0007669"/>
    <property type="project" value="TreeGrafter"/>
</dbReference>
<evidence type="ECO:0000256" key="1">
    <source>
        <dbReference type="ARBA" id="ARBA00022614"/>
    </source>
</evidence>
<dbReference type="PANTHER" id="PTHR47566:SF1">
    <property type="entry name" value="PROTEIN NUD1"/>
    <property type="match status" value="1"/>
</dbReference>
<feature type="compositionally biased region" description="Polar residues" evidence="3">
    <location>
        <begin position="908"/>
        <end position="923"/>
    </location>
</feature>
<proteinExistence type="predicted"/>
<feature type="compositionally biased region" description="Polar residues" evidence="3">
    <location>
        <begin position="52"/>
        <end position="62"/>
    </location>
</feature>
<sequence>MDTSQSVPPKTRSRLPRMRQSSGSLSEIQVRSIAKELRPPKQRSALAERSLSDNNIPPTSSPVAAHTAPSRSNSYSFSSASQGSVMYNGTVAHNTVAKSPAKDKAPHDTPEWRRRLVKGEIGYGDQKDLFGPTGLENIFQKPVGSTSEDTPQAKRKLGLLKGLAAMPSSPPPWPSAGPNETHDEQHVDRERKADSSNQDHGDDTPQDKTAHEQDSESNATTHGFRAATQEGVRTVSGQIEFENESFSPVYLTTNLKIGQLPTATPNFRGSELANRLRQIGSPPPSVYEPVIEESALSQPREDSSFVRLQDDSLPEGLPAGTPDLGDVGRFVELRRGGYSRDGSFRRRPLSPSPEKTVTSTITNIDAATGENNTNASQVPSEDAIANPKTPRRQANNQFLSPERAKNSGSPLKLFDAHDTFTSNRLQRRLSQLEYKSDKTASSTVTESKVEVTKIMQTTSRLTSVEEMSFQNSGLLPTSQHPPQSPHRVGTFGQGQLNEYQFSGDFSGVSSEDFDTQYDSAPDGSPPTDVAPPGSRQPLKFHHDGSPVSRQPSRAMRQRSTSTGNPLRTVSRPKFQIHQKSSAQSVQQPEATQEYAEGKRGPTSPFKNPTPKRRRTIHSVDEDEDDIDGEDGEAFSDTGLGTVHYSHTAMQSIIGRKRKDARHDSSNNLADPETLARRHILRPRNPTPSQRRLDEIHAEIMEATEAFILSSPKLNTIREQVEPSTMSNPQSEQARAAVVAKEVAAFSIKGQHAMRDESRKRSVTTQDFLDEALKIMDFIRTKGRPNSGLGSLEETEAESQLLEESVERPSSSLTFERPPSREGHLSAWKEPNKHQLDPNVMSHLKKYQEKESDTFLDSAVNSLRVSRLRGPATPEGESVVIEQDDIRITDNPNRHSRTRGEEDDRIGSQPRTNGTQQSTGSSLGHTIATSASRRSDHVATLAPEAIAHLIPQEVAGMSFDREKNIWVRQKSPSKEHRREEEDHSGVNESEEDPFGNIPDLTVDESIEHEAKAGSSTRPQPTSETILDETEDGVIEEERPVTREGQGIAYTDASSAPSKASNFGWSYPKTDTRATSWSTQAPRNWSTQKAPHVQTTYAIPESDEDDIEHEIKYFEGRGHAAPNVQRTRVRDITVSFAEQELPDQENQDRNTPHKSNQSQWRMSNIQQNSRRKPSAQEQMTGAKTLPPARSSRIPMFTGDGDLSLLEDVPSKNYRMQLSMSVSAPMLGHGKKDALVAAPSSPAKGDLTFMLSDLPEFTLHQVDECEMPDRVVVKHDGTRFSKALEDRYAQGTADLVKALQDVEPDEPFWEDLRQVDLHDKHLSSLHRLDELCYQLEELNVSDNQVSQVKGIPYSTRRLRAQNNCLTGLTSWSSLTNLQQLDISGNDIDCLDGLAELVHLRVLNVNNNKIKSLDGILHLDGLMELSAGGNEIEMVDFGRANL</sequence>
<comment type="caution">
    <text evidence="4">The sequence shown here is derived from an EMBL/GenBank/DDBJ whole genome shotgun (WGS) entry which is preliminary data.</text>
</comment>
<feature type="compositionally biased region" description="Polar residues" evidence="3">
    <location>
        <begin position="547"/>
        <end position="567"/>
    </location>
</feature>
<organism evidence="4 5">
    <name type="scientific">Neocucurbitaria cava</name>
    <dbReference type="NCBI Taxonomy" id="798079"/>
    <lineage>
        <taxon>Eukaryota</taxon>
        <taxon>Fungi</taxon>
        <taxon>Dikarya</taxon>
        <taxon>Ascomycota</taxon>
        <taxon>Pezizomycotina</taxon>
        <taxon>Dothideomycetes</taxon>
        <taxon>Pleosporomycetidae</taxon>
        <taxon>Pleosporales</taxon>
        <taxon>Pleosporineae</taxon>
        <taxon>Cucurbitariaceae</taxon>
        <taxon>Neocucurbitaria</taxon>
    </lineage>
</organism>
<evidence type="ECO:0000313" key="5">
    <source>
        <dbReference type="Proteomes" id="UP001140560"/>
    </source>
</evidence>
<feature type="compositionally biased region" description="Acidic residues" evidence="3">
    <location>
        <begin position="1024"/>
        <end position="1033"/>
    </location>
</feature>
<dbReference type="PANTHER" id="PTHR47566">
    <property type="match status" value="1"/>
</dbReference>
<dbReference type="EMBL" id="JAPEUY010000012">
    <property type="protein sequence ID" value="KAJ4367610.1"/>
    <property type="molecule type" value="Genomic_DNA"/>
</dbReference>
<dbReference type="SUPFAM" id="SSF52058">
    <property type="entry name" value="L domain-like"/>
    <property type="match status" value="1"/>
</dbReference>
<feature type="compositionally biased region" description="Polar residues" evidence="3">
    <location>
        <begin position="1050"/>
        <end position="1062"/>
    </location>
</feature>
<feature type="compositionally biased region" description="Polar residues" evidence="3">
    <location>
        <begin position="1012"/>
        <end position="1023"/>
    </location>
</feature>
<feature type="compositionally biased region" description="Polar residues" evidence="3">
    <location>
        <begin position="19"/>
        <end position="29"/>
    </location>
</feature>
<feature type="compositionally biased region" description="Low complexity" evidence="3">
    <location>
        <begin position="70"/>
        <end position="81"/>
    </location>
</feature>
<dbReference type="GO" id="GO:0035591">
    <property type="term" value="F:signaling adaptor activity"/>
    <property type="evidence" value="ECO:0007669"/>
    <property type="project" value="TreeGrafter"/>
</dbReference>
<keyword evidence="1" id="KW-0433">Leucine-rich repeat</keyword>
<feature type="region of interest" description="Disordered" evidence="3">
    <location>
        <begin position="472"/>
        <end position="491"/>
    </location>
</feature>
<feature type="region of interest" description="Disordered" evidence="3">
    <location>
        <begin position="1137"/>
        <end position="1191"/>
    </location>
</feature>
<feature type="compositionally biased region" description="Basic and acidic residues" evidence="3">
    <location>
        <begin position="971"/>
        <end position="984"/>
    </location>
</feature>
<keyword evidence="2" id="KW-0677">Repeat</keyword>
<feature type="compositionally biased region" description="Basic and acidic residues" evidence="3">
    <location>
        <begin position="180"/>
        <end position="214"/>
    </location>
</feature>
<feature type="compositionally biased region" description="Acidic residues" evidence="3">
    <location>
        <begin position="620"/>
        <end position="633"/>
    </location>
</feature>
<feature type="region of interest" description="Disordered" evidence="3">
    <location>
        <begin position="866"/>
        <end position="923"/>
    </location>
</feature>